<evidence type="ECO:0000256" key="1">
    <source>
        <dbReference type="SAM" id="MobiDB-lite"/>
    </source>
</evidence>
<feature type="region of interest" description="Disordered" evidence="1">
    <location>
        <begin position="230"/>
        <end position="369"/>
    </location>
</feature>
<feature type="compositionally biased region" description="Polar residues" evidence="1">
    <location>
        <begin position="68"/>
        <end position="80"/>
    </location>
</feature>
<proteinExistence type="predicted"/>
<dbReference type="AlphaFoldDB" id="A0AA40EL80"/>
<accession>A0AA40EL80</accession>
<feature type="region of interest" description="Disordered" evidence="1">
    <location>
        <begin position="406"/>
        <end position="435"/>
    </location>
</feature>
<evidence type="ECO:0000313" key="3">
    <source>
        <dbReference type="Proteomes" id="UP001172155"/>
    </source>
</evidence>
<dbReference type="EMBL" id="JAUKUD010000006">
    <property type="protein sequence ID" value="KAK0741334.1"/>
    <property type="molecule type" value="Genomic_DNA"/>
</dbReference>
<dbReference type="Proteomes" id="UP001172155">
    <property type="component" value="Unassembled WGS sequence"/>
</dbReference>
<feature type="compositionally biased region" description="Low complexity" evidence="1">
    <location>
        <begin position="272"/>
        <end position="327"/>
    </location>
</feature>
<organism evidence="2 3">
    <name type="scientific">Schizothecium vesticola</name>
    <dbReference type="NCBI Taxonomy" id="314040"/>
    <lineage>
        <taxon>Eukaryota</taxon>
        <taxon>Fungi</taxon>
        <taxon>Dikarya</taxon>
        <taxon>Ascomycota</taxon>
        <taxon>Pezizomycotina</taxon>
        <taxon>Sordariomycetes</taxon>
        <taxon>Sordariomycetidae</taxon>
        <taxon>Sordariales</taxon>
        <taxon>Schizotheciaceae</taxon>
        <taxon>Schizothecium</taxon>
    </lineage>
</organism>
<feature type="compositionally biased region" description="Polar residues" evidence="1">
    <location>
        <begin position="12"/>
        <end position="51"/>
    </location>
</feature>
<comment type="caution">
    <text evidence="2">The sequence shown here is derived from an EMBL/GenBank/DDBJ whole genome shotgun (WGS) entry which is preliminary data.</text>
</comment>
<name>A0AA40EL80_9PEZI</name>
<feature type="region of interest" description="Disordered" evidence="1">
    <location>
        <begin position="128"/>
        <end position="158"/>
    </location>
</feature>
<keyword evidence="3" id="KW-1185">Reference proteome</keyword>
<protein>
    <submittedName>
        <fullName evidence="2">Uncharacterized protein</fullName>
    </submittedName>
</protein>
<reference evidence="2" key="1">
    <citation type="submission" date="2023-06" db="EMBL/GenBank/DDBJ databases">
        <title>Genome-scale phylogeny and comparative genomics of the fungal order Sordariales.</title>
        <authorList>
            <consortium name="Lawrence Berkeley National Laboratory"/>
            <person name="Hensen N."/>
            <person name="Bonometti L."/>
            <person name="Westerberg I."/>
            <person name="Brannstrom I.O."/>
            <person name="Guillou S."/>
            <person name="Cros-Aarteil S."/>
            <person name="Calhoun S."/>
            <person name="Haridas S."/>
            <person name="Kuo A."/>
            <person name="Mondo S."/>
            <person name="Pangilinan J."/>
            <person name="Riley R."/>
            <person name="LaButti K."/>
            <person name="Andreopoulos B."/>
            <person name="Lipzen A."/>
            <person name="Chen C."/>
            <person name="Yanf M."/>
            <person name="Daum C."/>
            <person name="Ng V."/>
            <person name="Clum A."/>
            <person name="Steindorff A."/>
            <person name="Ohm R."/>
            <person name="Martin F."/>
            <person name="Silar P."/>
            <person name="Natvig D."/>
            <person name="Lalanne C."/>
            <person name="Gautier V."/>
            <person name="Ament-velasquez S.L."/>
            <person name="Kruys A."/>
            <person name="Hutchinson M.I."/>
            <person name="Powell A.J."/>
            <person name="Barry K."/>
            <person name="Miller A.N."/>
            <person name="Grigoriev I.V."/>
            <person name="Debuchy R."/>
            <person name="Gladieux P."/>
            <person name="Thoren M.H."/>
            <person name="Johannesson H."/>
        </authorList>
    </citation>
    <scope>NUCLEOTIDE SEQUENCE</scope>
    <source>
        <strain evidence="2">SMH3187-1</strain>
    </source>
</reference>
<evidence type="ECO:0000313" key="2">
    <source>
        <dbReference type="EMBL" id="KAK0741334.1"/>
    </source>
</evidence>
<feature type="region of interest" description="Disordered" evidence="1">
    <location>
        <begin position="486"/>
        <end position="505"/>
    </location>
</feature>
<gene>
    <name evidence="2" type="ORF">B0T18DRAFT_393959</name>
</gene>
<feature type="compositionally biased region" description="Low complexity" evidence="1">
    <location>
        <begin position="142"/>
        <end position="158"/>
    </location>
</feature>
<sequence length="530" mass="56271">MFTFRPLETILESRSTPESPASRSTPESPVPESTTSLETFLQALSKQTDIMNNKPAPDHDGPSLARARSNTTPKPRNPSQRVREWIKRSNSTRSPKDDPPSPIFEISHLGGGRVGDDEIAQMHAAAGITAAAQAPAPPPPSSSNSTNPRPLAPPRAAEARVTQWIDLYPECLETVVEQPSPHWQPQILPMPLRPSPPSEGGIVRPRTAPGPGRTKAINAFPVELDATPSLVAGGLRPPPLRMTGPGSKTGVVARRKPSREDMGRVPLPRLDTSAGSGSGVKTKGTTSSPTSKTEVSKTTTTTTTSTTTASPNTSTTTTSPTTKTTKPNPRAQEPKHQHARTPSSPTKWKTKPLPSIPTPPSTAPASVHTVSSLALADDPSSLMAAPPTPDSAAGGLARMETLLNAKPPLGTATPERLSSSSETSKAAAVAPGPPPPKYTRHELIWLHRNYRGELPFLRAWGLDISSAEDRAEGLEMLRELMLEEEENGVARGHERSGSKGSLAGSAMSCTGEIEVGFSHQGDGGRFEFRE</sequence>
<feature type="region of interest" description="Disordered" evidence="1">
    <location>
        <begin position="1"/>
        <end position="114"/>
    </location>
</feature>